<dbReference type="EMBL" id="MJEQ01001397">
    <property type="protein sequence ID" value="OIT30903.1"/>
    <property type="molecule type" value="Genomic_DNA"/>
</dbReference>
<feature type="non-terminal residue" evidence="3">
    <location>
        <position position="502"/>
    </location>
</feature>
<protein>
    <submittedName>
        <fullName evidence="3">Ribonuclease h protein</fullName>
    </submittedName>
</protein>
<dbReference type="InterPro" id="IPR036397">
    <property type="entry name" value="RNaseH_sf"/>
</dbReference>
<dbReference type="Gramene" id="OIT30903">
    <property type="protein sequence ID" value="OIT30903"/>
    <property type="gene ID" value="A4A49_55661"/>
</dbReference>
<dbReference type="Gene3D" id="3.30.420.10">
    <property type="entry name" value="Ribonuclease H-like superfamily/Ribonuclease H"/>
    <property type="match status" value="1"/>
</dbReference>
<evidence type="ECO:0000313" key="4">
    <source>
        <dbReference type="Proteomes" id="UP000187609"/>
    </source>
</evidence>
<name>A0A314KNM9_NICAT</name>
<dbReference type="SUPFAM" id="SSF53098">
    <property type="entry name" value="Ribonuclease H-like"/>
    <property type="match status" value="1"/>
</dbReference>
<evidence type="ECO:0000313" key="3">
    <source>
        <dbReference type="EMBL" id="OIT30903.1"/>
    </source>
</evidence>
<accession>A0A314KNM9</accession>
<dbReference type="Pfam" id="PF13456">
    <property type="entry name" value="RVT_3"/>
    <property type="match status" value="1"/>
</dbReference>
<dbReference type="STRING" id="49451.A0A314KNM9"/>
<reference evidence="3" key="1">
    <citation type="submission" date="2016-11" db="EMBL/GenBank/DDBJ databases">
        <title>The genome of Nicotiana attenuata.</title>
        <authorList>
            <person name="Xu S."/>
            <person name="Brockmoeller T."/>
            <person name="Gaquerel E."/>
            <person name="Navarro A."/>
            <person name="Kuhl H."/>
            <person name="Gase K."/>
            <person name="Ling Z."/>
            <person name="Zhou W."/>
            <person name="Kreitzer C."/>
            <person name="Stanke M."/>
            <person name="Tang H."/>
            <person name="Lyons E."/>
            <person name="Pandey P."/>
            <person name="Pandey S.P."/>
            <person name="Timmermann B."/>
            <person name="Baldwin I.T."/>
        </authorList>
    </citation>
    <scope>NUCLEOTIDE SEQUENCE [LARGE SCALE GENOMIC DNA]</scope>
    <source>
        <strain evidence="3">UT</strain>
    </source>
</reference>
<dbReference type="Pfam" id="PF13966">
    <property type="entry name" value="zf-RVT"/>
    <property type="match status" value="1"/>
</dbReference>
<gene>
    <name evidence="3" type="ORF">A4A49_55661</name>
</gene>
<dbReference type="PANTHER" id="PTHR33116:SF82">
    <property type="entry name" value="RNASE H FAMILY PROTEIN"/>
    <property type="match status" value="1"/>
</dbReference>
<sequence length="502" mass="59140">GWQGKMLYVGGKAIIIKHILQSQAIHLFAAMVPPKTILNQMEKYFSNFFWGQREEKNNYHWSSWEKMCYPTDEGGLGFKRLQDICKAFNAKRWWRIRTEENIWSKFLTAKYCPRSNLVSKIWNPKDSSIWKSLMDIRPKVEPHILWKINNEDALFWWDNWSNIGPLANNTSLPNKPGNIKITHFVQDREWNSRILKEYLPEPQVQAILEVRIGPRDHKDQPIWSPTIDGRFSCASAWNILRQRKDRVPHMAMIWRKEIPFKISFFMWRLLNKKLPLDDNMGRFNFQNVSRCTCCRFPREETCHHVFASGDKAKRIWNAMSMPLGIRISEATFGGILRIWWQATPNNAVHNFILKITPIFVLWELWKVRCAKRYGSKNTSDRNIFYQILFNIKIAISKRFCPMNREWSWVTVCNFSYFFRPKLTSCLVKWSRPPVSSIIVNTDGSYITSINKAGAGGIVRKEKGDMVMAFAKQFQFLTNNYSEAQAALFGITWCCDNQWSNFI</sequence>
<dbReference type="InterPro" id="IPR026960">
    <property type="entry name" value="RVT-Znf"/>
</dbReference>
<proteinExistence type="predicted"/>
<dbReference type="GO" id="GO:0003676">
    <property type="term" value="F:nucleic acid binding"/>
    <property type="evidence" value="ECO:0007669"/>
    <property type="project" value="InterPro"/>
</dbReference>
<feature type="non-terminal residue" evidence="3">
    <location>
        <position position="1"/>
    </location>
</feature>
<dbReference type="InterPro" id="IPR012337">
    <property type="entry name" value="RNaseH-like_sf"/>
</dbReference>
<dbReference type="AlphaFoldDB" id="A0A314KNM9"/>
<dbReference type="InterPro" id="IPR002156">
    <property type="entry name" value="RNaseH_domain"/>
</dbReference>
<dbReference type="Proteomes" id="UP000187609">
    <property type="component" value="Unassembled WGS sequence"/>
</dbReference>
<comment type="caution">
    <text evidence="3">The sequence shown here is derived from an EMBL/GenBank/DDBJ whole genome shotgun (WGS) entry which is preliminary data.</text>
</comment>
<evidence type="ECO:0000259" key="1">
    <source>
        <dbReference type="Pfam" id="PF13456"/>
    </source>
</evidence>
<feature type="domain" description="RNase H type-1" evidence="1">
    <location>
        <begin position="440"/>
        <end position="500"/>
    </location>
</feature>
<evidence type="ECO:0000259" key="2">
    <source>
        <dbReference type="Pfam" id="PF13966"/>
    </source>
</evidence>
<dbReference type="PANTHER" id="PTHR33116">
    <property type="entry name" value="REVERSE TRANSCRIPTASE ZINC-BINDING DOMAIN-CONTAINING PROTEIN-RELATED-RELATED"/>
    <property type="match status" value="1"/>
</dbReference>
<keyword evidence="4" id="KW-1185">Reference proteome</keyword>
<organism evidence="3 4">
    <name type="scientific">Nicotiana attenuata</name>
    <name type="common">Coyote tobacco</name>
    <dbReference type="NCBI Taxonomy" id="49451"/>
    <lineage>
        <taxon>Eukaryota</taxon>
        <taxon>Viridiplantae</taxon>
        <taxon>Streptophyta</taxon>
        <taxon>Embryophyta</taxon>
        <taxon>Tracheophyta</taxon>
        <taxon>Spermatophyta</taxon>
        <taxon>Magnoliopsida</taxon>
        <taxon>eudicotyledons</taxon>
        <taxon>Gunneridae</taxon>
        <taxon>Pentapetalae</taxon>
        <taxon>asterids</taxon>
        <taxon>lamiids</taxon>
        <taxon>Solanales</taxon>
        <taxon>Solanaceae</taxon>
        <taxon>Nicotianoideae</taxon>
        <taxon>Nicotianeae</taxon>
        <taxon>Nicotiana</taxon>
    </lineage>
</organism>
<feature type="domain" description="Reverse transcriptase zinc-binding" evidence="2">
    <location>
        <begin position="231"/>
        <end position="316"/>
    </location>
</feature>
<dbReference type="GO" id="GO:0004523">
    <property type="term" value="F:RNA-DNA hybrid ribonuclease activity"/>
    <property type="evidence" value="ECO:0007669"/>
    <property type="project" value="InterPro"/>
</dbReference>